<reference evidence="1 2" key="1">
    <citation type="submission" date="2006-12" db="EMBL/GenBank/DDBJ databases">
        <title>Complete sequence of Chlorobium phaeobacteroides DSM 266.</title>
        <authorList>
            <consortium name="US DOE Joint Genome Institute"/>
            <person name="Copeland A."/>
            <person name="Lucas S."/>
            <person name="Lapidus A."/>
            <person name="Barry K."/>
            <person name="Detter J.C."/>
            <person name="Glavina del Rio T."/>
            <person name="Hammon N."/>
            <person name="Israni S."/>
            <person name="Pitluck S."/>
            <person name="Goltsman E."/>
            <person name="Schmutz J."/>
            <person name="Larimer F."/>
            <person name="Land M."/>
            <person name="Hauser L."/>
            <person name="Mikhailova N."/>
            <person name="Li T."/>
            <person name="Overmann J."/>
            <person name="Bryant D.A."/>
            <person name="Richardson P."/>
        </authorList>
    </citation>
    <scope>NUCLEOTIDE SEQUENCE [LARGE SCALE GENOMIC DNA]</scope>
    <source>
        <strain evidence="1 2">DSM 266</strain>
    </source>
</reference>
<organism evidence="1 2">
    <name type="scientific">Chlorobium phaeobacteroides (strain DSM 266 / SMG 266 / 2430)</name>
    <dbReference type="NCBI Taxonomy" id="290317"/>
    <lineage>
        <taxon>Bacteria</taxon>
        <taxon>Pseudomonadati</taxon>
        <taxon>Chlorobiota</taxon>
        <taxon>Chlorobiia</taxon>
        <taxon>Chlorobiales</taxon>
        <taxon>Chlorobiaceae</taxon>
        <taxon>Chlorobium/Pelodictyon group</taxon>
        <taxon>Chlorobium</taxon>
    </lineage>
</organism>
<dbReference type="RefSeq" id="WP_011744164.1">
    <property type="nucleotide sequence ID" value="NC_008639.1"/>
</dbReference>
<protein>
    <submittedName>
        <fullName evidence="1">Uncharacterized protein</fullName>
    </submittedName>
</protein>
<dbReference type="AlphaFoldDB" id="A1BD47"/>
<accession>A1BD47</accession>
<dbReference type="Proteomes" id="UP000008701">
    <property type="component" value="Chromosome"/>
</dbReference>
<keyword evidence="2" id="KW-1185">Reference proteome</keyword>
<dbReference type="OrthoDB" id="6905143at2"/>
<sequence length="79" mass="8588">MVKLDYADYKFTVKEGSPSVSGADDAPVSLCCEPRTSELSIVGSGHLSIHLKKGISCDDAQEIAKNLEQWIEKISYVKG</sequence>
<dbReference type="KEGG" id="cph:Cpha266_0259"/>
<dbReference type="HOGENOM" id="CLU_2599663_0_0_10"/>
<evidence type="ECO:0000313" key="2">
    <source>
        <dbReference type="Proteomes" id="UP000008701"/>
    </source>
</evidence>
<proteinExistence type="predicted"/>
<evidence type="ECO:0000313" key="1">
    <source>
        <dbReference type="EMBL" id="ABL64324.1"/>
    </source>
</evidence>
<name>A1BD47_CHLPD</name>
<dbReference type="STRING" id="290317.Cpha266_0259"/>
<gene>
    <name evidence="1" type="ordered locus">Cpha266_0259</name>
</gene>
<dbReference type="EMBL" id="CP000492">
    <property type="protein sequence ID" value="ABL64324.1"/>
    <property type="molecule type" value="Genomic_DNA"/>
</dbReference>